<feature type="active site" description="Proton acceptor" evidence="10">
    <location>
        <position position="356"/>
    </location>
</feature>
<dbReference type="GO" id="GO:0006508">
    <property type="term" value="P:proteolysis"/>
    <property type="evidence" value="ECO:0007669"/>
    <property type="project" value="UniProtKB-KW"/>
</dbReference>
<proteinExistence type="inferred from homology"/>
<dbReference type="InterPro" id="IPR034016">
    <property type="entry name" value="M1_APN-typ"/>
</dbReference>
<feature type="binding site" evidence="11">
    <location>
        <position position="359"/>
    </location>
    <ligand>
        <name>Zn(2+)</name>
        <dbReference type="ChEBI" id="CHEBI:29105"/>
        <note>catalytic</note>
    </ligand>
</feature>
<gene>
    <name evidence="18" type="ORF">TRITD_1Bv1G224680</name>
</gene>
<evidence type="ECO:0000259" key="16">
    <source>
        <dbReference type="Pfam" id="PF11838"/>
    </source>
</evidence>
<dbReference type="InterPro" id="IPR024571">
    <property type="entry name" value="ERAP1-like_C_dom"/>
</dbReference>
<keyword evidence="6 13" id="KW-0378">Hydrolase</keyword>
<dbReference type="InterPro" id="IPR001930">
    <property type="entry name" value="Peptidase_M1"/>
</dbReference>
<comment type="cofactor">
    <cofactor evidence="11 13">
        <name>Zn(2+)</name>
        <dbReference type="ChEBI" id="CHEBI:29105"/>
    </cofactor>
    <text evidence="11 13">Binds 1 zinc ion per subunit.</text>
</comment>
<evidence type="ECO:0000256" key="2">
    <source>
        <dbReference type="ARBA" id="ARBA00010136"/>
    </source>
</evidence>
<dbReference type="InterPro" id="IPR050344">
    <property type="entry name" value="Peptidase_M1_aminopeptidases"/>
</dbReference>
<accession>A0A9R0R7W5</accession>
<evidence type="ECO:0000256" key="4">
    <source>
        <dbReference type="ARBA" id="ARBA00022670"/>
    </source>
</evidence>
<evidence type="ECO:0000313" key="18">
    <source>
        <dbReference type="EMBL" id="VAH23762.1"/>
    </source>
</evidence>
<dbReference type="GO" id="GO:0016020">
    <property type="term" value="C:membrane"/>
    <property type="evidence" value="ECO:0007669"/>
    <property type="project" value="TreeGrafter"/>
</dbReference>
<dbReference type="SUPFAM" id="SSF55486">
    <property type="entry name" value="Metalloproteases ('zincins'), catalytic domain"/>
    <property type="match status" value="1"/>
</dbReference>
<dbReference type="AlphaFoldDB" id="A0A9R0R7W5"/>
<name>A0A9R0R7W5_TRITD</name>
<evidence type="ECO:0000256" key="5">
    <source>
        <dbReference type="ARBA" id="ARBA00022723"/>
    </source>
</evidence>
<dbReference type="Gene3D" id="2.60.40.1730">
    <property type="entry name" value="tricorn interacting facor f3 domain"/>
    <property type="match status" value="1"/>
</dbReference>
<sequence>MAPTDGGAAPAMLQFLLFTHLIVATCSSGQGANLERTPGVPMAVPMPIPAITADSPDQFHGKLRLPRFAMPTHYELHFHPDLVSSTFSGVVSINVFVLAPTRFLVLNVVELTIDHASIHFKHLEPTDVVFFKDDQIMVLGFRKGLPLGEGVLSMHFNGTLSDEMRGFHRGKYHYKGEMAYMAFTVFEPVNARRCFPCCDEPDFKATFKLTLEVQSDLVALSNMPVLGEIVDGSIKVVHFEESPLMSTYLVAMVVGIFEFIEGVTSQGTKVRVYTEVGKSKQGQFALDVGVKSLDLYDDYFETPYALPKLDMIGIPDFPVALENFGLVTIGEGGLLLDETSTTSTKQQEIAVNVAHELAHQWCGNLVTMEWWNDIWLSERFATWMSHEAVDSFFPQWNIWLKFLVGTVETLRLDSMNGSHPIEVEIHHTNEIDGIFDELVYVKGASILHMLQSFLGAKRFQKALASYVKKYAYSNAKTEDLWIVIEEETGEPLKDLMTPWTKEPGYPVINVKHEGEHIQLEQAQFDLDGSSRSSLWDVPITLRCSSSTEKFILKHKHDKVDFYCKRQKDGNIWIKLNINETGFYRVKYDKEITATLPYALEASEFSSMEKIGILDNALVLSMSYEHRLASLLHIVYACREEADYNVLPHICDITTSVSQITFDATPNLAGDIKQLLIKILLSPTLKLGWDPKDGEGDLLVRLRETLLVALVKLGHDQTINEGVKRFHILKCDHNSSILSPHSRKAAYLSMMKKASSLDRSSYDDLRQFYKDLGDGVEKRRILGVLSSCSDMDIVLESLNLIFTNEVPNQHALDVLNGITIEAREIAWSWLKENWDRILKVVPKKDLWPSIVDDIVPLFNSNDKV</sequence>
<evidence type="ECO:0000259" key="15">
    <source>
        <dbReference type="Pfam" id="PF01433"/>
    </source>
</evidence>
<keyword evidence="4 13" id="KW-0645">Protease</keyword>
<evidence type="ECO:0000256" key="9">
    <source>
        <dbReference type="ARBA" id="ARBA00023049"/>
    </source>
</evidence>
<dbReference type="Pfam" id="PF17900">
    <property type="entry name" value="Peptidase_M1_N"/>
    <property type="match status" value="1"/>
</dbReference>
<evidence type="ECO:0000313" key="19">
    <source>
        <dbReference type="Proteomes" id="UP000324705"/>
    </source>
</evidence>
<dbReference type="InterPro" id="IPR014782">
    <property type="entry name" value="Peptidase_M1_dom"/>
</dbReference>
<dbReference type="EC" id="3.4.11.-" evidence="13"/>
<dbReference type="Gene3D" id="1.10.390.10">
    <property type="entry name" value="Neutral Protease Domain 2"/>
    <property type="match status" value="1"/>
</dbReference>
<dbReference type="Gramene" id="TRITD1Bv1G224680.2">
    <property type="protein sequence ID" value="TRITD1Bv1G224680.2"/>
    <property type="gene ID" value="TRITD1Bv1G224680"/>
</dbReference>
<dbReference type="GO" id="GO:0005615">
    <property type="term" value="C:extracellular space"/>
    <property type="evidence" value="ECO:0007669"/>
    <property type="project" value="TreeGrafter"/>
</dbReference>
<dbReference type="InterPro" id="IPR045357">
    <property type="entry name" value="Aminopeptidase_N-like_N"/>
</dbReference>
<evidence type="ECO:0000256" key="1">
    <source>
        <dbReference type="ARBA" id="ARBA00004174"/>
    </source>
</evidence>
<dbReference type="EMBL" id="LT934112">
    <property type="protein sequence ID" value="VAH23762.1"/>
    <property type="molecule type" value="Genomic_DNA"/>
</dbReference>
<feature type="site" description="Transition state stabilizer" evidence="12">
    <location>
        <position position="440"/>
    </location>
</feature>
<dbReference type="GO" id="GO:0070006">
    <property type="term" value="F:metalloaminopeptidase activity"/>
    <property type="evidence" value="ECO:0007669"/>
    <property type="project" value="TreeGrafter"/>
</dbReference>
<organism evidence="18 19">
    <name type="scientific">Triticum turgidum subsp. durum</name>
    <name type="common">Durum wheat</name>
    <name type="synonym">Triticum durum</name>
    <dbReference type="NCBI Taxonomy" id="4567"/>
    <lineage>
        <taxon>Eukaryota</taxon>
        <taxon>Viridiplantae</taxon>
        <taxon>Streptophyta</taxon>
        <taxon>Embryophyta</taxon>
        <taxon>Tracheophyta</taxon>
        <taxon>Spermatophyta</taxon>
        <taxon>Magnoliopsida</taxon>
        <taxon>Liliopsida</taxon>
        <taxon>Poales</taxon>
        <taxon>Poaceae</taxon>
        <taxon>BOP clade</taxon>
        <taxon>Pooideae</taxon>
        <taxon>Triticodae</taxon>
        <taxon>Triticeae</taxon>
        <taxon>Triticinae</taxon>
        <taxon>Triticum</taxon>
    </lineage>
</organism>
<reference evidence="18 19" key="1">
    <citation type="submission" date="2017-09" db="EMBL/GenBank/DDBJ databases">
        <authorList>
            <consortium name="International Durum Wheat Genome Sequencing Consortium (IDWGSC)"/>
            <person name="Milanesi L."/>
        </authorList>
    </citation>
    <scope>NUCLEOTIDE SEQUENCE [LARGE SCALE GENOMIC DNA]</scope>
    <source>
        <strain evidence="19">cv. Svevo</strain>
    </source>
</reference>
<dbReference type="CDD" id="cd09601">
    <property type="entry name" value="M1_APN-Q_like"/>
    <property type="match status" value="1"/>
</dbReference>
<evidence type="ECO:0000256" key="6">
    <source>
        <dbReference type="ARBA" id="ARBA00022801"/>
    </source>
</evidence>
<dbReference type="Pfam" id="PF01433">
    <property type="entry name" value="Peptidase_M1"/>
    <property type="match status" value="1"/>
</dbReference>
<evidence type="ECO:0000256" key="8">
    <source>
        <dbReference type="ARBA" id="ARBA00022848"/>
    </source>
</evidence>
<feature type="domain" description="ERAP1-like C-terminal" evidence="16">
    <location>
        <begin position="572"/>
        <end position="862"/>
    </location>
</feature>
<keyword evidence="14" id="KW-0732">Signal</keyword>
<feature type="domain" description="Aminopeptidase N-like N-terminal" evidence="17">
    <location>
        <begin position="71"/>
        <end position="249"/>
    </location>
</feature>
<dbReference type="Gene3D" id="1.25.50.20">
    <property type="match status" value="1"/>
</dbReference>
<evidence type="ECO:0000256" key="11">
    <source>
        <dbReference type="PIRSR" id="PIRSR634016-3"/>
    </source>
</evidence>
<feature type="signal peptide" evidence="14">
    <location>
        <begin position="1"/>
        <end position="24"/>
    </location>
</feature>
<keyword evidence="7 11" id="KW-0862">Zinc</keyword>
<feature type="domain" description="Peptidase M1 membrane alanine aminopeptidase" evidence="15">
    <location>
        <begin position="284"/>
        <end position="499"/>
    </location>
</feature>
<dbReference type="SUPFAM" id="SSF63737">
    <property type="entry name" value="Leukotriene A4 hydrolase N-terminal domain"/>
    <property type="match status" value="1"/>
</dbReference>
<protein>
    <recommendedName>
        <fullName evidence="13">Aminopeptidase</fullName>
        <ecNumber evidence="13">3.4.11.-</ecNumber>
    </recommendedName>
</protein>
<comment type="subcellular location">
    <subcellularLocation>
        <location evidence="1">Microsome membrane</location>
        <topology evidence="1">Peripheral membrane protein</topology>
    </subcellularLocation>
</comment>
<evidence type="ECO:0000256" key="3">
    <source>
        <dbReference type="ARBA" id="ARBA00022438"/>
    </source>
</evidence>
<evidence type="ECO:0000256" key="7">
    <source>
        <dbReference type="ARBA" id="ARBA00022833"/>
    </source>
</evidence>
<dbReference type="InterPro" id="IPR042097">
    <property type="entry name" value="Aminopeptidase_N-like_N_sf"/>
</dbReference>
<dbReference type="Gene3D" id="2.60.40.1910">
    <property type="match status" value="1"/>
</dbReference>
<dbReference type="Proteomes" id="UP000324705">
    <property type="component" value="Chromosome 1B"/>
</dbReference>
<keyword evidence="5 11" id="KW-0479">Metal-binding</keyword>
<evidence type="ECO:0000256" key="13">
    <source>
        <dbReference type="RuleBase" id="RU364040"/>
    </source>
</evidence>
<dbReference type="GO" id="GO:0005737">
    <property type="term" value="C:cytoplasm"/>
    <property type="evidence" value="ECO:0007669"/>
    <property type="project" value="TreeGrafter"/>
</dbReference>
<dbReference type="GO" id="GO:0042277">
    <property type="term" value="F:peptide binding"/>
    <property type="evidence" value="ECO:0007669"/>
    <property type="project" value="TreeGrafter"/>
</dbReference>
<keyword evidence="8" id="KW-0492">Microsome</keyword>
<evidence type="ECO:0000256" key="10">
    <source>
        <dbReference type="PIRSR" id="PIRSR634016-1"/>
    </source>
</evidence>
<keyword evidence="3 13" id="KW-0031">Aminopeptidase</keyword>
<keyword evidence="9 13" id="KW-0482">Metalloprotease</keyword>
<dbReference type="FunFam" id="1.10.390.10:FF:000001">
    <property type="entry name" value="Aminopeptidase"/>
    <property type="match status" value="1"/>
</dbReference>
<feature type="binding site" evidence="11">
    <location>
        <position position="355"/>
    </location>
    <ligand>
        <name>Zn(2+)</name>
        <dbReference type="ChEBI" id="CHEBI:29105"/>
        <note>catalytic</note>
    </ligand>
</feature>
<dbReference type="GO" id="GO:0043171">
    <property type="term" value="P:peptide catabolic process"/>
    <property type="evidence" value="ECO:0007669"/>
    <property type="project" value="TreeGrafter"/>
</dbReference>
<evidence type="ECO:0000256" key="12">
    <source>
        <dbReference type="PIRSR" id="PIRSR634016-4"/>
    </source>
</evidence>
<dbReference type="Pfam" id="PF11838">
    <property type="entry name" value="ERAP1_C"/>
    <property type="match status" value="1"/>
</dbReference>
<feature type="binding site" evidence="11">
    <location>
        <position position="378"/>
    </location>
    <ligand>
        <name>Zn(2+)</name>
        <dbReference type="ChEBI" id="CHEBI:29105"/>
        <note>catalytic</note>
    </ligand>
</feature>
<dbReference type="GO" id="GO:0008270">
    <property type="term" value="F:zinc ion binding"/>
    <property type="evidence" value="ECO:0007669"/>
    <property type="project" value="UniProtKB-UniRule"/>
</dbReference>
<evidence type="ECO:0000259" key="17">
    <source>
        <dbReference type="Pfam" id="PF17900"/>
    </source>
</evidence>
<feature type="chain" id="PRO_5040160379" description="Aminopeptidase" evidence="14">
    <location>
        <begin position="25"/>
        <end position="863"/>
    </location>
</feature>
<dbReference type="PANTHER" id="PTHR11533">
    <property type="entry name" value="PROTEASE M1 ZINC METALLOPROTEASE"/>
    <property type="match status" value="1"/>
</dbReference>
<dbReference type="OMA" id="EVEIHHT"/>
<evidence type="ECO:0000256" key="14">
    <source>
        <dbReference type="SAM" id="SignalP"/>
    </source>
</evidence>
<keyword evidence="8" id="KW-0256">Endoplasmic reticulum</keyword>
<comment type="similarity">
    <text evidence="2 13">Belongs to the peptidase M1 family.</text>
</comment>
<dbReference type="InterPro" id="IPR027268">
    <property type="entry name" value="Peptidase_M4/M1_CTD_sf"/>
</dbReference>
<keyword evidence="19" id="KW-1185">Reference proteome</keyword>
<dbReference type="PANTHER" id="PTHR11533:SF203">
    <property type="entry name" value="AMINOPEPTIDASE M1-C"/>
    <property type="match status" value="1"/>
</dbReference>
<dbReference type="PRINTS" id="PR00756">
    <property type="entry name" value="ALADIPTASE"/>
</dbReference>